<name>A0A550CMR7_9AGAR</name>
<dbReference type="Pfam" id="PF20236">
    <property type="entry name" value="DUF6593"/>
    <property type="match status" value="1"/>
</dbReference>
<dbReference type="Proteomes" id="UP000320762">
    <property type="component" value="Unassembled WGS sequence"/>
</dbReference>
<organism evidence="2 3">
    <name type="scientific">Schizophyllum amplum</name>
    <dbReference type="NCBI Taxonomy" id="97359"/>
    <lineage>
        <taxon>Eukaryota</taxon>
        <taxon>Fungi</taxon>
        <taxon>Dikarya</taxon>
        <taxon>Basidiomycota</taxon>
        <taxon>Agaricomycotina</taxon>
        <taxon>Agaricomycetes</taxon>
        <taxon>Agaricomycetidae</taxon>
        <taxon>Agaricales</taxon>
        <taxon>Schizophyllaceae</taxon>
        <taxon>Schizophyllum</taxon>
    </lineage>
</organism>
<dbReference type="OrthoDB" id="3174721at2759"/>
<sequence length="210" mass="23833">MSHFPAFFTRAENHRYQASVPAGPVTYGLSAAGPNVMLVTPPEDATGALPLYHISISMDVLSPRTLVTTIRRGGTLDGPFVAEFEARQTPARVKIPDERVYMRDRDHLLQDALKKSRTQIRAETYGWQLARDDIIWERKMSLSERGSYTGYIVRDRQQIKVAQVRKAPSRRLPGSRYRQTHLLEVTPEGHAIFDDLLVSLLIIEQQANLH</sequence>
<evidence type="ECO:0000259" key="1">
    <source>
        <dbReference type="Pfam" id="PF20236"/>
    </source>
</evidence>
<dbReference type="InterPro" id="IPR046528">
    <property type="entry name" value="DUF6593"/>
</dbReference>
<evidence type="ECO:0000313" key="2">
    <source>
        <dbReference type="EMBL" id="TRM66091.1"/>
    </source>
</evidence>
<dbReference type="AlphaFoldDB" id="A0A550CMR7"/>
<proteinExistence type="predicted"/>
<dbReference type="EMBL" id="VDMD01000004">
    <property type="protein sequence ID" value="TRM66091.1"/>
    <property type="molecule type" value="Genomic_DNA"/>
</dbReference>
<comment type="caution">
    <text evidence="2">The sequence shown here is derived from an EMBL/GenBank/DDBJ whole genome shotgun (WGS) entry which is preliminary data.</text>
</comment>
<evidence type="ECO:0000313" key="3">
    <source>
        <dbReference type="Proteomes" id="UP000320762"/>
    </source>
</evidence>
<gene>
    <name evidence="2" type="ORF">BD626DRAFT_196710</name>
</gene>
<protein>
    <recommendedName>
        <fullName evidence="1">DUF6593 domain-containing protein</fullName>
    </recommendedName>
</protein>
<feature type="domain" description="DUF6593" evidence="1">
    <location>
        <begin position="46"/>
        <end position="206"/>
    </location>
</feature>
<accession>A0A550CMR7</accession>
<reference evidence="2 3" key="1">
    <citation type="journal article" date="2019" name="New Phytol.">
        <title>Comparative genomics reveals unique wood-decay strategies and fruiting body development in the Schizophyllaceae.</title>
        <authorList>
            <person name="Almasi E."/>
            <person name="Sahu N."/>
            <person name="Krizsan K."/>
            <person name="Balint B."/>
            <person name="Kovacs G.M."/>
            <person name="Kiss B."/>
            <person name="Cseklye J."/>
            <person name="Drula E."/>
            <person name="Henrissat B."/>
            <person name="Nagy I."/>
            <person name="Chovatia M."/>
            <person name="Adam C."/>
            <person name="LaButti K."/>
            <person name="Lipzen A."/>
            <person name="Riley R."/>
            <person name="Grigoriev I.V."/>
            <person name="Nagy L.G."/>
        </authorList>
    </citation>
    <scope>NUCLEOTIDE SEQUENCE [LARGE SCALE GENOMIC DNA]</scope>
    <source>
        <strain evidence="2 3">NL-1724</strain>
    </source>
</reference>
<keyword evidence="3" id="KW-1185">Reference proteome</keyword>